<evidence type="ECO:0000313" key="1">
    <source>
        <dbReference type="EMBL" id="VDN09721.1"/>
    </source>
</evidence>
<dbReference type="EMBL" id="UYRU01047644">
    <property type="protein sequence ID" value="VDN09721.1"/>
    <property type="molecule type" value="Genomic_DNA"/>
</dbReference>
<dbReference type="SUPFAM" id="SSF50630">
    <property type="entry name" value="Acid proteases"/>
    <property type="match status" value="1"/>
</dbReference>
<name>A0A3P7LU36_DIBLA</name>
<dbReference type="InterPro" id="IPR021109">
    <property type="entry name" value="Peptidase_aspartic_dom_sf"/>
</dbReference>
<proteinExistence type="predicted"/>
<evidence type="ECO:0000313" key="2">
    <source>
        <dbReference type="Proteomes" id="UP000281553"/>
    </source>
</evidence>
<dbReference type="Proteomes" id="UP000281553">
    <property type="component" value="Unassembled WGS sequence"/>
</dbReference>
<dbReference type="AlphaFoldDB" id="A0A3P7LU36"/>
<dbReference type="OrthoDB" id="6284325at2759"/>
<keyword evidence="2" id="KW-1185">Reference proteome</keyword>
<gene>
    <name evidence="1" type="ORF">DILT_LOCUS5552</name>
</gene>
<accession>A0A3P7LU36</accession>
<sequence>MHQLLPQLGTKEHKWHTDMILSKNPRDFTFDTTLKRLSETFGEKSSLFNIRCQCLKLGKNEADELLTLASIVNREFLATFQTEIEAWIKHLMVIINGNPVRLQLDTTSDLSVISKRTRQMIGQPPMITSDKGFMNISGGFLRLTVLDQELYRLQRDGVLQPVNYPELAAPLMTVKKTTGQVVLAKDYMNNREKWTLRRVHPQRCDVIHEIRVNSDENDGGHDTKIQLAFF</sequence>
<protein>
    <recommendedName>
        <fullName evidence="3">Peptidase A2 domain-containing protein</fullName>
    </recommendedName>
</protein>
<evidence type="ECO:0008006" key="3">
    <source>
        <dbReference type="Google" id="ProtNLM"/>
    </source>
</evidence>
<organism evidence="1 2">
    <name type="scientific">Dibothriocephalus latus</name>
    <name type="common">Fish tapeworm</name>
    <name type="synonym">Diphyllobothrium latum</name>
    <dbReference type="NCBI Taxonomy" id="60516"/>
    <lineage>
        <taxon>Eukaryota</taxon>
        <taxon>Metazoa</taxon>
        <taxon>Spiralia</taxon>
        <taxon>Lophotrochozoa</taxon>
        <taxon>Platyhelminthes</taxon>
        <taxon>Cestoda</taxon>
        <taxon>Eucestoda</taxon>
        <taxon>Diphyllobothriidea</taxon>
        <taxon>Diphyllobothriidae</taxon>
        <taxon>Dibothriocephalus</taxon>
    </lineage>
</organism>
<reference evidence="1 2" key="1">
    <citation type="submission" date="2018-11" db="EMBL/GenBank/DDBJ databases">
        <authorList>
            <consortium name="Pathogen Informatics"/>
        </authorList>
    </citation>
    <scope>NUCLEOTIDE SEQUENCE [LARGE SCALE GENOMIC DNA]</scope>
</reference>